<dbReference type="GO" id="GO:0015473">
    <property type="term" value="F:fimbrial usher porin activity"/>
    <property type="evidence" value="ECO:0007669"/>
    <property type="project" value="InterPro"/>
</dbReference>
<evidence type="ECO:0000256" key="2">
    <source>
        <dbReference type="ARBA" id="ARBA00008064"/>
    </source>
</evidence>
<dbReference type="SUPFAM" id="SSF141729">
    <property type="entry name" value="FimD N-terminal domain-like"/>
    <property type="match status" value="1"/>
</dbReference>
<sequence length="889" mass="95077">MEKRNTGGLAESMPKLKPICALLFTIIAGWQEAARATQTVDTAAIQIADAGTMQIAQTEFAQVEFEGGFLNHGGGAIDVTRYQRGNVVRAGMYNPDIYVDGNWVGRAEVQFKSAPNTPDAQPYFDKALLDRIGVDLTRLPMDVREALGQEGASLRIGQVIPEASVSFDFNDLRLDLSIPQVSMLRKARGYVSPDQWTEGVPVAMLGYNANVYNSRASGAKGSTQGYVGVDGGFNYGRWHFRHNGSFNWDDHGRRKYENAATYVQRDLASWSSQLVVGDTYTTGDLFDSTSFRGVRVYSDDRMLPESQRGYAPVVRGIANTNAKVTVSQNGVKLYETTVAPGGFVIDDLYPTGYGGDLRVVITEADGSEHSFSVPYAAVPMSLRPGQHRYSFTAGAVRNLPNTKPVFTQATWQHGLTNTLTGYGGVSFAQGYLSAMAGAVLNTSWGAFGVDVTHATTKIPNERTYSGQSFRVSYAKTVAATGTNVAIAAYRYSTNGFFGLNDAVAARDQAKVNVSSAAIYRQRNRASLTMSQQLGEKGGSLNLTASTATYWNRKGSDTDFTVGYSNSFRNVSYNVSATRQRDAWGKASTLVYAGLSIPLGRTRPATLSTNFNHDSRGSTQVQTSLSGSLGEDSNVSYGVNVNHNAGSGSSQTSGGANIMYRGSLAEVNGSVSASADYQQFSVGTRGALVAHRGGITLSQPLSETFAIVEAKHAEGARVTNASGVRVDSRGYAIVPYVTPFAMNDISLDPKGLSTDVELKETSQRVAPLAGAVPMLVFKTEYGRSAVIRARQADGSPVPFGAVVTDRAGKDIGVIGQGGKLLARGLDEKGELKVQWEKDDGKAVCSLSYSLPVRKRASGYQPLQSLELPCVAGGVADYAPAVSKGRAQPDA</sequence>
<evidence type="ECO:0000256" key="1">
    <source>
        <dbReference type="ARBA" id="ARBA00004571"/>
    </source>
</evidence>
<dbReference type="InterPro" id="IPR000015">
    <property type="entry name" value="Fimb_usher"/>
</dbReference>
<keyword evidence="7" id="KW-0472">Membrane</keyword>
<dbReference type="EMBL" id="CABVPL010000006">
    <property type="protein sequence ID" value="VWB29490.1"/>
    <property type="molecule type" value="Genomic_DNA"/>
</dbReference>
<dbReference type="Gene3D" id="2.60.40.2610">
    <property type="entry name" value="Outer membrane usher protein FimD, plug domain"/>
    <property type="match status" value="1"/>
</dbReference>
<evidence type="ECO:0000256" key="5">
    <source>
        <dbReference type="ARBA" id="ARBA00022692"/>
    </source>
</evidence>
<dbReference type="Gene3D" id="2.60.40.3110">
    <property type="match status" value="1"/>
</dbReference>
<dbReference type="Proteomes" id="UP000430232">
    <property type="component" value="Unassembled WGS sequence"/>
</dbReference>
<proteinExistence type="inferred from homology"/>
<dbReference type="InterPro" id="IPR025949">
    <property type="entry name" value="PapC-like_C"/>
</dbReference>
<feature type="domain" description="PapC-like C-terminal" evidence="9">
    <location>
        <begin position="786"/>
        <end position="850"/>
    </location>
</feature>
<name>A0A6H9SXU3_9BURK</name>
<evidence type="ECO:0000313" key="14">
    <source>
        <dbReference type="Proteomes" id="UP000494222"/>
    </source>
</evidence>
<keyword evidence="4" id="KW-1134">Transmembrane beta strand</keyword>
<comment type="similarity">
    <text evidence="2">Belongs to the fimbrial export usher family.</text>
</comment>
<dbReference type="Gene3D" id="3.10.20.410">
    <property type="match status" value="1"/>
</dbReference>
<keyword evidence="6" id="KW-0732">Signal</keyword>
<gene>
    <name evidence="12" type="ORF">BLA24064_01237</name>
    <name evidence="11" type="ORF">F7R21_17085</name>
</gene>
<dbReference type="Pfam" id="PF13954">
    <property type="entry name" value="PapC_N"/>
    <property type="match status" value="1"/>
</dbReference>
<dbReference type="Proteomes" id="UP000494222">
    <property type="component" value="Unassembled WGS sequence"/>
</dbReference>
<organism evidence="11 13">
    <name type="scientific">Burkholderia latens</name>
    <dbReference type="NCBI Taxonomy" id="488446"/>
    <lineage>
        <taxon>Bacteria</taxon>
        <taxon>Pseudomonadati</taxon>
        <taxon>Pseudomonadota</taxon>
        <taxon>Betaproteobacteria</taxon>
        <taxon>Burkholderiales</taxon>
        <taxon>Burkholderiaceae</taxon>
        <taxon>Burkholderia</taxon>
        <taxon>Burkholderia cepacia complex</taxon>
    </lineage>
</organism>
<evidence type="ECO:0000256" key="6">
    <source>
        <dbReference type="ARBA" id="ARBA00022729"/>
    </source>
</evidence>
<evidence type="ECO:0000259" key="9">
    <source>
        <dbReference type="Pfam" id="PF13953"/>
    </source>
</evidence>
<reference evidence="11 13" key="1">
    <citation type="submission" date="2019-09" db="EMBL/GenBank/DDBJ databases">
        <title>Draft genome sequences of 48 bacterial type strains from the CCUG.</title>
        <authorList>
            <person name="Tunovic T."/>
            <person name="Pineiro-Iglesias B."/>
            <person name="Unosson C."/>
            <person name="Inganas E."/>
            <person name="Ohlen M."/>
            <person name="Cardew S."/>
            <person name="Jensie-Markopoulos S."/>
            <person name="Salva-Serra F."/>
            <person name="Jaen-Luchoro D."/>
            <person name="Karlsson R."/>
            <person name="Svensson-Stadler L."/>
            <person name="Chun J."/>
            <person name="Moore E."/>
        </authorList>
    </citation>
    <scope>NUCLEOTIDE SEQUENCE [LARGE SCALE GENOMIC DNA]</scope>
    <source>
        <strain evidence="11 13">CCUG 54555</strain>
    </source>
</reference>
<dbReference type="Pfam" id="PF00577">
    <property type="entry name" value="Usher"/>
    <property type="match status" value="1"/>
</dbReference>
<evidence type="ECO:0000256" key="4">
    <source>
        <dbReference type="ARBA" id="ARBA00022452"/>
    </source>
</evidence>
<dbReference type="InterPro" id="IPR025885">
    <property type="entry name" value="PapC_N"/>
</dbReference>
<keyword evidence="13" id="KW-1185">Reference proteome</keyword>
<dbReference type="AlphaFoldDB" id="A0A6H9SXU3"/>
<accession>A0A6H9SXU3</accession>
<dbReference type="GO" id="GO:0009297">
    <property type="term" value="P:pilus assembly"/>
    <property type="evidence" value="ECO:0007669"/>
    <property type="project" value="InterPro"/>
</dbReference>
<evidence type="ECO:0000256" key="3">
    <source>
        <dbReference type="ARBA" id="ARBA00022448"/>
    </source>
</evidence>
<dbReference type="Gene3D" id="2.60.40.2070">
    <property type="match status" value="1"/>
</dbReference>
<evidence type="ECO:0000256" key="8">
    <source>
        <dbReference type="ARBA" id="ARBA00023237"/>
    </source>
</evidence>
<evidence type="ECO:0000313" key="12">
    <source>
        <dbReference type="EMBL" id="VWB29490.1"/>
    </source>
</evidence>
<dbReference type="FunFam" id="2.60.40.3110:FF:000001">
    <property type="entry name" value="Putative fimbrial outer membrane usher"/>
    <property type="match status" value="1"/>
</dbReference>
<reference evidence="12 14" key="2">
    <citation type="submission" date="2019-09" db="EMBL/GenBank/DDBJ databases">
        <authorList>
            <person name="Depoorter E."/>
        </authorList>
    </citation>
    <scope>NUCLEOTIDE SEQUENCE [LARGE SCALE GENOMIC DNA]</scope>
    <source>
        <strain evidence="12">LMG 24064</strain>
    </source>
</reference>
<evidence type="ECO:0000313" key="11">
    <source>
        <dbReference type="EMBL" id="KAB0640463.1"/>
    </source>
</evidence>
<dbReference type="InterPro" id="IPR042186">
    <property type="entry name" value="FimD_plug_dom"/>
</dbReference>
<dbReference type="EMBL" id="VZOJ01000044">
    <property type="protein sequence ID" value="KAB0640463.1"/>
    <property type="molecule type" value="Genomic_DNA"/>
</dbReference>
<dbReference type="OrthoDB" id="6554712at2"/>
<evidence type="ECO:0000259" key="10">
    <source>
        <dbReference type="Pfam" id="PF13954"/>
    </source>
</evidence>
<keyword evidence="3" id="KW-0813">Transport</keyword>
<protein>
    <submittedName>
        <fullName evidence="11">Fimbrial biogenesis outer membrane usher protein</fullName>
    </submittedName>
    <submittedName>
        <fullName evidence="12">Fimbrial protein</fullName>
    </submittedName>
</protein>
<dbReference type="PANTHER" id="PTHR30451:SF20">
    <property type="entry name" value="FIMBRIAE USHER"/>
    <property type="match status" value="1"/>
</dbReference>
<evidence type="ECO:0000256" key="7">
    <source>
        <dbReference type="ARBA" id="ARBA00023136"/>
    </source>
</evidence>
<keyword evidence="8" id="KW-0998">Cell outer membrane</keyword>
<dbReference type="InterPro" id="IPR043142">
    <property type="entry name" value="PapC-like_C_sf"/>
</dbReference>
<comment type="subcellular location">
    <subcellularLocation>
        <location evidence="1">Cell outer membrane</location>
        <topology evidence="1">Multi-pass membrane protein</topology>
    </subcellularLocation>
</comment>
<keyword evidence="5" id="KW-0812">Transmembrane</keyword>
<evidence type="ECO:0000313" key="13">
    <source>
        <dbReference type="Proteomes" id="UP000430232"/>
    </source>
</evidence>
<feature type="domain" description="PapC N-terminal" evidence="10">
    <location>
        <begin position="64"/>
        <end position="210"/>
    </location>
</feature>
<dbReference type="PANTHER" id="PTHR30451">
    <property type="entry name" value="OUTER MEMBRANE USHER PROTEIN"/>
    <property type="match status" value="1"/>
</dbReference>
<dbReference type="GO" id="GO:0009279">
    <property type="term" value="C:cell outer membrane"/>
    <property type="evidence" value="ECO:0007669"/>
    <property type="project" value="UniProtKB-SubCell"/>
</dbReference>
<dbReference type="InterPro" id="IPR037224">
    <property type="entry name" value="PapC_N_sf"/>
</dbReference>
<dbReference type="Pfam" id="PF13953">
    <property type="entry name" value="PapC_C"/>
    <property type="match status" value="1"/>
</dbReference>